<organism evidence="1 2">
    <name type="scientific">Roseinatronobacter alkalisoli</name>
    <dbReference type="NCBI Taxonomy" id="3028235"/>
    <lineage>
        <taxon>Bacteria</taxon>
        <taxon>Pseudomonadati</taxon>
        <taxon>Pseudomonadota</taxon>
        <taxon>Alphaproteobacteria</taxon>
        <taxon>Rhodobacterales</taxon>
        <taxon>Paracoccaceae</taxon>
        <taxon>Roseinatronobacter</taxon>
    </lineage>
</organism>
<sequence length="52" mass="5527">MHLKLRVRMEPGKYSRRQASRLADTALAFVAGQAGAVLAEAFVDSAFSSACA</sequence>
<evidence type="ECO:0008006" key="3">
    <source>
        <dbReference type="Google" id="ProtNLM"/>
    </source>
</evidence>
<proteinExistence type="predicted"/>
<reference evidence="1" key="1">
    <citation type="submission" date="2023-02" db="EMBL/GenBank/DDBJ databases">
        <title>Description of Roseinatronobacter alkalisoli sp. nov., an alkaliphilic bacerium isolated from soda soil.</title>
        <authorList>
            <person name="Wei W."/>
        </authorList>
    </citation>
    <scope>NUCLEOTIDE SEQUENCE</scope>
    <source>
        <strain evidence="1">HJB301</strain>
    </source>
</reference>
<protein>
    <recommendedName>
        <fullName evidence="3">Transposase</fullName>
    </recommendedName>
</protein>
<dbReference type="RefSeq" id="WP_274351296.1">
    <property type="nucleotide sequence ID" value="NZ_JAQZSM010000004.1"/>
</dbReference>
<comment type="caution">
    <text evidence="1">The sequence shown here is derived from an EMBL/GenBank/DDBJ whole genome shotgun (WGS) entry which is preliminary data.</text>
</comment>
<evidence type="ECO:0000313" key="1">
    <source>
        <dbReference type="EMBL" id="MDD7970629.1"/>
    </source>
</evidence>
<accession>A0ABT5T6F5</accession>
<name>A0ABT5T6F5_9RHOB</name>
<gene>
    <name evidence="1" type="ORF">PUT78_05920</name>
</gene>
<evidence type="ECO:0000313" key="2">
    <source>
        <dbReference type="Proteomes" id="UP001431784"/>
    </source>
</evidence>
<keyword evidence="2" id="KW-1185">Reference proteome</keyword>
<dbReference type="Proteomes" id="UP001431784">
    <property type="component" value="Unassembled WGS sequence"/>
</dbReference>
<dbReference type="EMBL" id="JAQZSM010000004">
    <property type="protein sequence ID" value="MDD7970629.1"/>
    <property type="molecule type" value="Genomic_DNA"/>
</dbReference>